<feature type="transmembrane region" description="Helical" evidence="1">
    <location>
        <begin position="284"/>
        <end position="304"/>
    </location>
</feature>
<feature type="transmembrane region" description="Helical" evidence="1">
    <location>
        <begin position="250"/>
        <end position="272"/>
    </location>
</feature>
<reference evidence="4" key="1">
    <citation type="journal article" date="2019" name="Int. J. Syst. Evol. Microbiol.">
        <title>The Global Catalogue of Microorganisms (GCM) 10K type strain sequencing project: providing services to taxonomists for standard genome sequencing and annotation.</title>
        <authorList>
            <consortium name="The Broad Institute Genomics Platform"/>
            <consortium name="The Broad Institute Genome Sequencing Center for Infectious Disease"/>
            <person name="Wu L."/>
            <person name="Ma J."/>
        </authorList>
    </citation>
    <scope>NUCLEOTIDE SEQUENCE [LARGE SCALE GENOMIC DNA]</scope>
    <source>
        <strain evidence="4">CGMCC 1.12478</strain>
    </source>
</reference>
<dbReference type="Proteomes" id="UP000645462">
    <property type="component" value="Unassembled WGS sequence"/>
</dbReference>
<dbReference type="GO" id="GO:0016787">
    <property type="term" value="F:hydrolase activity"/>
    <property type="evidence" value="ECO:0007669"/>
    <property type="project" value="UniProtKB-KW"/>
</dbReference>
<evidence type="ECO:0000259" key="2">
    <source>
        <dbReference type="Pfam" id="PF12146"/>
    </source>
</evidence>
<keyword evidence="3" id="KW-0378">Hydrolase</keyword>
<feature type="transmembrane region" description="Helical" evidence="1">
    <location>
        <begin position="436"/>
        <end position="454"/>
    </location>
</feature>
<protein>
    <submittedName>
        <fullName evidence="3">Alpha/beta hydrolase</fullName>
    </submittedName>
</protein>
<evidence type="ECO:0000256" key="1">
    <source>
        <dbReference type="SAM" id="Phobius"/>
    </source>
</evidence>
<keyword evidence="1" id="KW-0812">Transmembrane</keyword>
<dbReference type="Pfam" id="PF12146">
    <property type="entry name" value="Hydrolase_4"/>
    <property type="match status" value="1"/>
</dbReference>
<keyword evidence="4" id="KW-1185">Reference proteome</keyword>
<keyword evidence="1" id="KW-1133">Transmembrane helix</keyword>
<dbReference type="EMBL" id="BMFC01000001">
    <property type="protein sequence ID" value="GGB89182.1"/>
    <property type="molecule type" value="Genomic_DNA"/>
</dbReference>
<sequence>MARPVLTFLAILIAGIAIYVLETARSGVAFTDRFVGQTPVTTLAQDGADGPNVVIAHGFAGSREMMQGYGLILAQAGYRVHMFDFEGHGAHPLPMSGDVTQIEGTTRLLVDQTRAVIDDVADGTPVALLGHSMATDVLIRVAVETETGPLVLLSAFSQAVTPEQPKDMLLIAGQWEPHLRDFGVDAVQMVRPDAQEGEIVQQGEVIRAAMVAPWTEHVAILHSRAGREATLDWFNRAYDRDRIVSAPPTGWAFLALMAAITVLAGAVAGILVPRVDLPPSHQPGTARFAATLAVPALVTPFIALPLDFGVLPVLVADYLAIHLGVFGLLGLMLQRWLWGPLALGWAGFGPFAIALLALLAWGIGVFGFALDRYGANFFPIAERLPIIAALVIGAIPFMVADAQLVWKASIWRRIAARLALLVSLGIAVALDLEGLFFLLIIAPVIVLFFFIHGAMGRAFGKRAGPLVAGIALGIILAWALGVSFPMFAPTGGGA</sequence>
<dbReference type="InterPro" id="IPR029058">
    <property type="entry name" value="AB_hydrolase_fold"/>
</dbReference>
<organism evidence="3 4">
    <name type="scientific">Marivita lacus</name>
    <dbReference type="NCBI Taxonomy" id="1323742"/>
    <lineage>
        <taxon>Bacteria</taxon>
        <taxon>Pseudomonadati</taxon>
        <taxon>Pseudomonadota</taxon>
        <taxon>Alphaproteobacteria</taxon>
        <taxon>Rhodobacterales</taxon>
        <taxon>Roseobacteraceae</taxon>
        <taxon>Marivita</taxon>
    </lineage>
</organism>
<feature type="transmembrane region" description="Helical" evidence="1">
    <location>
        <begin position="343"/>
        <end position="364"/>
    </location>
</feature>
<keyword evidence="1" id="KW-0472">Membrane</keyword>
<dbReference type="SUPFAM" id="SSF53474">
    <property type="entry name" value="alpha/beta-Hydrolases"/>
    <property type="match status" value="1"/>
</dbReference>
<feature type="domain" description="Serine aminopeptidase S33" evidence="2">
    <location>
        <begin position="53"/>
        <end position="161"/>
    </location>
</feature>
<comment type="caution">
    <text evidence="3">The sequence shown here is derived from an EMBL/GenBank/DDBJ whole genome shotgun (WGS) entry which is preliminary data.</text>
</comment>
<gene>
    <name evidence="3" type="ORF">GCM10011363_02250</name>
</gene>
<dbReference type="Gene3D" id="3.40.50.1820">
    <property type="entry name" value="alpha/beta hydrolase"/>
    <property type="match status" value="1"/>
</dbReference>
<name>A0ABQ1K961_9RHOB</name>
<evidence type="ECO:0000313" key="3">
    <source>
        <dbReference type="EMBL" id="GGB89182.1"/>
    </source>
</evidence>
<accession>A0ABQ1K961</accession>
<dbReference type="RefSeq" id="WP_188480108.1">
    <property type="nucleotide sequence ID" value="NZ_BMFC01000001.1"/>
</dbReference>
<feature type="transmembrane region" description="Helical" evidence="1">
    <location>
        <begin position="384"/>
        <end position="402"/>
    </location>
</feature>
<feature type="transmembrane region" description="Helical" evidence="1">
    <location>
        <begin position="466"/>
        <end position="488"/>
    </location>
</feature>
<evidence type="ECO:0000313" key="4">
    <source>
        <dbReference type="Proteomes" id="UP000645462"/>
    </source>
</evidence>
<feature type="transmembrane region" description="Helical" evidence="1">
    <location>
        <begin position="310"/>
        <end position="331"/>
    </location>
</feature>
<dbReference type="InterPro" id="IPR022742">
    <property type="entry name" value="Hydrolase_4"/>
</dbReference>
<proteinExistence type="predicted"/>